<keyword evidence="4" id="KW-0472">Membrane</keyword>
<protein>
    <submittedName>
        <fullName evidence="6">Transporter</fullName>
    </submittedName>
</protein>
<evidence type="ECO:0000256" key="3">
    <source>
        <dbReference type="ARBA" id="ARBA00022692"/>
    </source>
</evidence>
<evidence type="ECO:0000256" key="1">
    <source>
        <dbReference type="ARBA" id="ARBA00004442"/>
    </source>
</evidence>
<gene>
    <name evidence="6" type="ORF">DA792_19245</name>
</gene>
<dbReference type="PANTHER" id="PTHR30026">
    <property type="entry name" value="OUTER MEMBRANE PROTEIN TOLC"/>
    <property type="match status" value="1"/>
</dbReference>
<dbReference type="GO" id="GO:0015288">
    <property type="term" value="F:porin activity"/>
    <property type="evidence" value="ECO:0007669"/>
    <property type="project" value="TreeGrafter"/>
</dbReference>
<evidence type="ECO:0000313" key="6">
    <source>
        <dbReference type="EMBL" id="AVW92961.1"/>
    </source>
</evidence>
<evidence type="ECO:0000256" key="5">
    <source>
        <dbReference type="ARBA" id="ARBA00023237"/>
    </source>
</evidence>
<evidence type="ECO:0000313" key="7">
    <source>
        <dbReference type="Proteomes" id="UP000241447"/>
    </source>
</evidence>
<dbReference type="Proteomes" id="UP000241447">
    <property type="component" value="Chromosome"/>
</dbReference>
<dbReference type="GO" id="GO:0015562">
    <property type="term" value="F:efflux transmembrane transporter activity"/>
    <property type="evidence" value="ECO:0007669"/>
    <property type="project" value="InterPro"/>
</dbReference>
<keyword evidence="3" id="KW-0812">Transmembrane</keyword>
<accession>A0A2R4M6X1</accession>
<dbReference type="SUPFAM" id="SSF56954">
    <property type="entry name" value="Outer membrane efflux proteins (OEP)"/>
    <property type="match status" value="1"/>
</dbReference>
<dbReference type="GO" id="GO:0009279">
    <property type="term" value="C:cell outer membrane"/>
    <property type="evidence" value="ECO:0007669"/>
    <property type="project" value="UniProtKB-SubCell"/>
</dbReference>
<evidence type="ECO:0000256" key="2">
    <source>
        <dbReference type="ARBA" id="ARBA00022452"/>
    </source>
</evidence>
<dbReference type="Gene3D" id="1.20.1600.10">
    <property type="entry name" value="Outer membrane efflux proteins (OEP)"/>
    <property type="match status" value="1"/>
</dbReference>
<name>A0A2R4M6X1_9RHOB</name>
<keyword evidence="2" id="KW-1134">Transmembrane beta strand</keyword>
<dbReference type="AlphaFoldDB" id="A0A2R4M6X1"/>
<dbReference type="GO" id="GO:1990281">
    <property type="term" value="C:efflux pump complex"/>
    <property type="evidence" value="ECO:0007669"/>
    <property type="project" value="TreeGrafter"/>
</dbReference>
<dbReference type="EMBL" id="CP028475">
    <property type="protein sequence ID" value="AVW92961.1"/>
    <property type="molecule type" value="Genomic_DNA"/>
</dbReference>
<sequence>MGCGCVSVPASPKESAEAGSATGVMKCLVKLSALLGVAVFLTGCTTGSTGLSGLSDIKPVAFFKGNAGAKSGAVAEAKDPATPSLSAANSGEASLLISDLIARRSVLTPGSAYDTVANAVLATSSGVAEAELRASKMRAIARSTNWMPTIGPSITLNSLGEVVAGLLVDVTLYDNGKHKAEREFAAADVEVSAVALSQDVNDRLYEGLTLYITAAEAHEKSGMAERGLGRMQEFNRVVTERVKGGASSLSDQRVVRSTLSEMQHETSTHREAEASAWAELETLTGGVPLPVLDQAMGISLPSGSVTMLEVLRAEAEAKRTIAEAKAQRAAMLPTLSASTLLGQKNSTGAAYDGAGLGLGTGAEMEASRAREVAASAQIAKARETSARKRARLDSQLSALRRQERDAADLVEQTRANYRIFQDQFEAGQKSVMDVLNVYEQMIRDELKHIDLKYEIALTELEIARVSGTLADGVNI</sequence>
<evidence type="ECO:0000256" key="4">
    <source>
        <dbReference type="ARBA" id="ARBA00023136"/>
    </source>
</evidence>
<proteinExistence type="predicted"/>
<dbReference type="PANTHER" id="PTHR30026:SF20">
    <property type="entry name" value="OUTER MEMBRANE PROTEIN TOLC"/>
    <property type="match status" value="1"/>
</dbReference>
<comment type="subcellular location">
    <subcellularLocation>
        <location evidence="1">Cell outer membrane</location>
    </subcellularLocation>
</comment>
<keyword evidence="5" id="KW-0998">Cell outer membrane</keyword>
<organism evidence="6 7">
    <name type="scientific">Celeribacter baekdonensis</name>
    <dbReference type="NCBI Taxonomy" id="875171"/>
    <lineage>
        <taxon>Bacteria</taxon>
        <taxon>Pseudomonadati</taxon>
        <taxon>Pseudomonadota</taxon>
        <taxon>Alphaproteobacteria</taxon>
        <taxon>Rhodobacterales</taxon>
        <taxon>Roseobacteraceae</taxon>
        <taxon>Celeribacter</taxon>
    </lineage>
</organism>
<dbReference type="InterPro" id="IPR051906">
    <property type="entry name" value="TolC-like"/>
</dbReference>
<dbReference type="KEGG" id="cbak:DA792_19245"/>
<reference evidence="6 7" key="1">
    <citation type="submission" date="2018-03" db="EMBL/GenBank/DDBJ databases">
        <title>The Complete Genome of Celeribacter baekdonensis strain LH4, a Thiosulfate-Oxidizing Alphaproteobacterium Isolated from Gulf of Mexico Continental Slope Sediments.</title>
        <authorList>
            <person name="Flood B.E."/>
            <person name="Bailey J.V."/>
            <person name="Leprich D."/>
        </authorList>
    </citation>
    <scope>NUCLEOTIDE SEQUENCE [LARGE SCALE GENOMIC DNA]</scope>
    <source>
        <strain evidence="6 7">LH4</strain>
    </source>
</reference>